<dbReference type="Proteomes" id="UP000245119">
    <property type="component" value="Linkage Group LG2"/>
</dbReference>
<organism evidence="1 2">
    <name type="scientific">Pomacea canaliculata</name>
    <name type="common">Golden apple snail</name>
    <dbReference type="NCBI Taxonomy" id="400727"/>
    <lineage>
        <taxon>Eukaryota</taxon>
        <taxon>Metazoa</taxon>
        <taxon>Spiralia</taxon>
        <taxon>Lophotrochozoa</taxon>
        <taxon>Mollusca</taxon>
        <taxon>Gastropoda</taxon>
        <taxon>Caenogastropoda</taxon>
        <taxon>Architaenioglossa</taxon>
        <taxon>Ampullarioidea</taxon>
        <taxon>Ampullariidae</taxon>
        <taxon>Pomacea</taxon>
    </lineage>
</organism>
<comment type="caution">
    <text evidence="1">The sequence shown here is derived from an EMBL/GenBank/DDBJ whole genome shotgun (WGS) entry which is preliminary data.</text>
</comment>
<evidence type="ECO:0000313" key="1">
    <source>
        <dbReference type="EMBL" id="PVD37306.1"/>
    </source>
</evidence>
<gene>
    <name evidence="1" type="ORF">C0Q70_04305</name>
</gene>
<accession>A0A2T7PV48</accession>
<protein>
    <submittedName>
        <fullName evidence="1">Uncharacterized protein</fullName>
    </submittedName>
</protein>
<dbReference type="EMBL" id="PZQS01000002">
    <property type="protein sequence ID" value="PVD37306.1"/>
    <property type="molecule type" value="Genomic_DNA"/>
</dbReference>
<reference evidence="1 2" key="1">
    <citation type="submission" date="2018-04" db="EMBL/GenBank/DDBJ databases">
        <title>The genome of golden apple snail Pomacea canaliculata provides insight into stress tolerance and invasive adaptation.</title>
        <authorList>
            <person name="Liu C."/>
            <person name="Liu B."/>
            <person name="Ren Y."/>
            <person name="Zhang Y."/>
            <person name="Wang H."/>
            <person name="Li S."/>
            <person name="Jiang F."/>
            <person name="Yin L."/>
            <person name="Zhang G."/>
            <person name="Qian W."/>
            <person name="Fan W."/>
        </authorList>
    </citation>
    <scope>NUCLEOTIDE SEQUENCE [LARGE SCALE GENOMIC DNA]</scope>
    <source>
        <strain evidence="1">SZHN2017</strain>
        <tissue evidence="1">Muscle</tissue>
    </source>
</reference>
<sequence>MNSEGDYTLCNLDTHSYANAFTNSPDLSNTIFATPPHPGYQGLSHAGAAHHRSLDTGQASAYHLHYSGSQQEGVLGNGTDLPLAAAPQSLGGYPLNTSAALARAATRHHAGASPYGHLPDLSLSSTSPDCYLNGNTVNGPIGGGHNGQGMCMDISPGVRPCYPCPSDPVRGGPPTPTGGYPTAGVPSPIKSEGCNGASGAQNLHNKPFRWMTIKRNAAKPGKCHHCHYSHCLYV</sequence>
<evidence type="ECO:0000313" key="2">
    <source>
        <dbReference type="Proteomes" id="UP000245119"/>
    </source>
</evidence>
<dbReference type="AlphaFoldDB" id="A0A2T7PV48"/>
<proteinExistence type="predicted"/>
<keyword evidence="2" id="KW-1185">Reference proteome</keyword>
<dbReference type="OrthoDB" id="6159439at2759"/>
<name>A0A2T7PV48_POMCA</name>